<dbReference type="EMBL" id="PDKB01000015">
    <property type="protein sequence ID" value="RBQ28457.1"/>
    <property type="molecule type" value="Genomic_DNA"/>
</dbReference>
<dbReference type="RefSeq" id="WP_113894867.1">
    <property type="nucleotide sequence ID" value="NZ_CP182882.1"/>
</dbReference>
<evidence type="ECO:0000313" key="2">
    <source>
        <dbReference type="Proteomes" id="UP000252669"/>
    </source>
</evidence>
<dbReference type="AlphaFoldDB" id="A0A366MQY4"/>
<gene>
    <name evidence="1" type="ORF">CRU91_08840</name>
</gene>
<organism evidence="1 2">
    <name type="scientific">Aliarcobacter vitoriensis</name>
    <dbReference type="NCBI Taxonomy" id="2011099"/>
    <lineage>
        <taxon>Bacteria</taxon>
        <taxon>Pseudomonadati</taxon>
        <taxon>Campylobacterota</taxon>
        <taxon>Epsilonproteobacteria</taxon>
        <taxon>Campylobacterales</taxon>
        <taxon>Arcobacteraceae</taxon>
        <taxon>Aliarcobacter</taxon>
    </lineage>
</organism>
<dbReference type="Proteomes" id="UP000252669">
    <property type="component" value="Unassembled WGS sequence"/>
</dbReference>
<name>A0A366MQY4_9BACT</name>
<reference evidence="1 2" key="1">
    <citation type="submission" date="2017-10" db="EMBL/GenBank/DDBJ databases">
        <title>Genomics of the genus Arcobacter.</title>
        <authorList>
            <person name="Perez-Cataluna A."/>
            <person name="Figueras M.J."/>
        </authorList>
    </citation>
    <scope>NUCLEOTIDE SEQUENCE [LARGE SCALE GENOMIC DNA]</scope>
    <source>
        <strain evidence="1 2">CECT 9230</strain>
    </source>
</reference>
<accession>A0A366MQY4</accession>
<protein>
    <submittedName>
        <fullName evidence="1">Uncharacterized protein</fullName>
    </submittedName>
</protein>
<evidence type="ECO:0000313" key="1">
    <source>
        <dbReference type="EMBL" id="RBQ28457.1"/>
    </source>
</evidence>
<sequence>MENKETLEIYNLTIKLLECLEKEYSIHKYNFDDISKKMFYKDSIEKVHDVRIRIEKKMMKDKKDVRKI</sequence>
<comment type="caution">
    <text evidence="1">The sequence shown here is derived from an EMBL/GenBank/DDBJ whole genome shotgun (WGS) entry which is preliminary data.</text>
</comment>
<keyword evidence="2" id="KW-1185">Reference proteome</keyword>
<proteinExistence type="predicted"/>